<dbReference type="SUPFAM" id="SSF48403">
    <property type="entry name" value="Ankyrin repeat"/>
    <property type="match status" value="1"/>
</dbReference>
<dbReference type="PROSITE" id="PS50088">
    <property type="entry name" value="ANK_REPEAT"/>
    <property type="match status" value="1"/>
</dbReference>
<sequence>TVQICVVWVVQVCVVWVVQVCVVWVVQVCVVWVVQVCVVWVVHVCVVWMVQLIQCKADVSAVNEHGNTPLHYACFWGHDEVAEDLVLNGALVSICSKYGETPLDKGKVHLREILK</sequence>
<keyword evidence="4" id="KW-1133">Transmembrane helix</keyword>
<dbReference type="SMART" id="SM00248">
    <property type="entry name" value="ANK"/>
    <property type="match status" value="1"/>
</dbReference>
<reference evidence="5 6" key="1">
    <citation type="journal article" date="2018" name="Nat. Ecol. Evol.">
        <title>Shark genomes provide insights into elasmobranch evolution and the origin of vertebrates.</title>
        <authorList>
            <person name="Hara Y"/>
            <person name="Yamaguchi K"/>
            <person name="Onimaru K"/>
            <person name="Kadota M"/>
            <person name="Koyanagi M"/>
            <person name="Keeley SD"/>
            <person name="Tatsumi K"/>
            <person name="Tanaka K"/>
            <person name="Motone F"/>
            <person name="Kageyama Y"/>
            <person name="Nozu R"/>
            <person name="Adachi N"/>
            <person name="Nishimura O"/>
            <person name="Nakagawa R"/>
            <person name="Tanegashima C"/>
            <person name="Kiyatake I"/>
            <person name="Matsumoto R"/>
            <person name="Murakumo K"/>
            <person name="Nishida K"/>
            <person name="Terakita A"/>
            <person name="Kuratani S"/>
            <person name="Sato K"/>
            <person name="Hyodo S Kuraku.S."/>
        </authorList>
    </citation>
    <scope>NUCLEOTIDE SEQUENCE [LARGE SCALE GENOMIC DNA]</scope>
</reference>
<evidence type="ECO:0000256" key="2">
    <source>
        <dbReference type="ARBA" id="ARBA00023043"/>
    </source>
</evidence>
<feature type="transmembrane region" description="Helical" evidence="4">
    <location>
        <begin position="7"/>
        <end position="26"/>
    </location>
</feature>
<comment type="caution">
    <text evidence="5">The sequence shown here is derived from an EMBL/GenBank/DDBJ whole genome shotgun (WGS) entry which is preliminary data.</text>
</comment>
<feature type="non-terminal residue" evidence="5">
    <location>
        <position position="1"/>
    </location>
</feature>
<dbReference type="InterPro" id="IPR036770">
    <property type="entry name" value="Ankyrin_rpt-contain_sf"/>
</dbReference>
<evidence type="ECO:0000313" key="6">
    <source>
        <dbReference type="Proteomes" id="UP000288216"/>
    </source>
</evidence>
<organism evidence="5 6">
    <name type="scientific">Scyliorhinus torazame</name>
    <name type="common">Cloudy catshark</name>
    <name type="synonym">Catulus torazame</name>
    <dbReference type="NCBI Taxonomy" id="75743"/>
    <lineage>
        <taxon>Eukaryota</taxon>
        <taxon>Metazoa</taxon>
        <taxon>Chordata</taxon>
        <taxon>Craniata</taxon>
        <taxon>Vertebrata</taxon>
        <taxon>Chondrichthyes</taxon>
        <taxon>Elasmobranchii</taxon>
        <taxon>Galeomorphii</taxon>
        <taxon>Galeoidea</taxon>
        <taxon>Carcharhiniformes</taxon>
        <taxon>Scyliorhinidae</taxon>
        <taxon>Scyliorhinus</taxon>
    </lineage>
</organism>
<protein>
    <submittedName>
        <fullName evidence="5">Uncharacterized protein</fullName>
    </submittedName>
</protein>
<dbReference type="Proteomes" id="UP000288216">
    <property type="component" value="Unassembled WGS sequence"/>
</dbReference>
<keyword evidence="6" id="KW-1185">Reference proteome</keyword>
<dbReference type="PANTHER" id="PTHR24171">
    <property type="entry name" value="ANKYRIN REPEAT DOMAIN-CONTAINING PROTEIN 39-RELATED"/>
    <property type="match status" value="1"/>
</dbReference>
<accession>A0A401QC20</accession>
<dbReference type="Gene3D" id="1.25.40.20">
    <property type="entry name" value="Ankyrin repeat-containing domain"/>
    <property type="match status" value="1"/>
</dbReference>
<evidence type="ECO:0000256" key="4">
    <source>
        <dbReference type="SAM" id="Phobius"/>
    </source>
</evidence>
<keyword evidence="2 3" id="KW-0040">ANK repeat</keyword>
<gene>
    <name evidence="5" type="ORF">scyTo_0023618</name>
</gene>
<evidence type="ECO:0000256" key="1">
    <source>
        <dbReference type="ARBA" id="ARBA00022737"/>
    </source>
</evidence>
<feature type="transmembrane region" description="Helical" evidence="4">
    <location>
        <begin position="32"/>
        <end position="50"/>
    </location>
</feature>
<dbReference type="STRING" id="75743.A0A401QC20"/>
<dbReference type="OrthoDB" id="6718656at2759"/>
<evidence type="ECO:0000256" key="3">
    <source>
        <dbReference type="PROSITE-ProRule" id="PRU00023"/>
    </source>
</evidence>
<proteinExistence type="predicted"/>
<dbReference type="PROSITE" id="PS50297">
    <property type="entry name" value="ANK_REP_REGION"/>
    <property type="match status" value="1"/>
</dbReference>
<name>A0A401QC20_SCYTO</name>
<dbReference type="AlphaFoldDB" id="A0A401QC20"/>
<keyword evidence="4" id="KW-0812">Transmembrane</keyword>
<keyword evidence="1" id="KW-0677">Repeat</keyword>
<dbReference type="EMBL" id="BFAA01031377">
    <property type="protein sequence ID" value="GCB82938.1"/>
    <property type="molecule type" value="Genomic_DNA"/>
</dbReference>
<dbReference type="Pfam" id="PF00023">
    <property type="entry name" value="Ank"/>
    <property type="match status" value="1"/>
</dbReference>
<keyword evidence="4" id="KW-0472">Membrane</keyword>
<evidence type="ECO:0000313" key="5">
    <source>
        <dbReference type="EMBL" id="GCB82938.1"/>
    </source>
</evidence>
<feature type="repeat" description="ANK" evidence="3">
    <location>
        <begin position="65"/>
        <end position="97"/>
    </location>
</feature>
<feature type="non-terminal residue" evidence="5">
    <location>
        <position position="115"/>
    </location>
</feature>
<dbReference type="InterPro" id="IPR002110">
    <property type="entry name" value="Ankyrin_rpt"/>
</dbReference>